<dbReference type="AlphaFoldDB" id="A0A1W1E257"/>
<dbReference type="UniPathway" id="UPA00031">
    <property type="reaction ID" value="UER00008"/>
</dbReference>
<evidence type="ECO:0000256" key="7">
    <source>
        <dbReference type="ARBA" id="ARBA00022801"/>
    </source>
</evidence>
<dbReference type="GO" id="GO:0004635">
    <property type="term" value="F:phosphoribosyl-AMP cyclohydrolase activity"/>
    <property type="evidence" value="ECO:0007669"/>
    <property type="project" value="UniProtKB-EC"/>
</dbReference>
<evidence type="ECO:0000256" key="3">
    <source>
        <dbReference type="ARBA" id="ARBA00012721"/>
    </source>
</evidence>
<dbReference type="InterPro" id="IPR026660">
    <property type="entry name" value="PRA-CH"/>
</dbReference>
<dbReference type="Gene3D" id="3.10.20.810">
    <property type="entry name" value="Phosphoribosyl-AMP cyclohydrolase"/>
    <property type="match status" value="1"/>
</dbReference>
<reference evidence="10" key="1">
    <citation type="submission" date="2016-10" db="EMBL/GenBank/DDBJ databases">
        <authorList>
            <person name="de Groot N.N."/>
        </authorList>
    </citation>
    <scope>NUCLEOTIDE SEQUENCE</scope>
</reference>
<organism evidence="10">
    <name type="scientific">hydrothermal vent metagenome</name>
    <dbReference type="NCBI Taxonomy" id="652676"/>
    <lineage>
        <taxon>unclassified sequences</taxon>
        <taxon>metagenomes</taxon>
        <taxon>ecological metagenomes</taxon>
    </lineage>
</organism>
<name>A0A1W1E257_9ZZZZ</name>
<dbReference type="GO" id="GO:0004636">
    <property type="term" value="F:phosphoribosyl-ATP diphosphatase activity"/>
    <property type="evidence" value="ECO:0007669"/>
    <property type="project" value="UniProtKB-ARBA"/>
</dbReference>
<evidence type="ECO:0000256" key="1">
    <source>
        <dbReference type="ARBA" id="ARBA00000024"/>
    </source>
</evidence>
<dbReference type="PANTHER" id="PTHR42945:SF1">
    <property type="entry name" value="HISTIDINE BIOSYNTHESIS BIFUNCTIONAL PROTEIN HIS7"/>
    <property type="match status" value="1"/>
</dbReference>
<evidence type="ECO:0000256" key="4">
    <source>
        <dbReference type="ARBA" id="ARBA00017720"/>
    </source>
</evidence>
<evidence type="ECO:0000256" key="5">
    <source>
        <dbReference type="ARBA" id="ARBA00022490"/>
    </source>
</evidence>
<proteinExistence type="inferred from homology"/>
<dbReference type="FunFam" id="3.10.20.810:FF:000001">
    <property type="entry name" value="Histidine biosynthesis bifunctional protein HisIE"/>
    <property type="match status" value="1"/>
</dbReference>
<dbReference type="InterPro" id="IPR002496">
    <property type="entry name" value="PRib_AMP_CycHydrolase_dom"/>
</dbReference>
<evidence type="ECO:0000313" key="10">
    <source>
        <dbReference type="EMBL" id="SFV88054.1"/>
    </source>
</evidence>
<evidence type="ECO:0000256" key="8">
    <source>
        <dbReference type="ARBA" id="ARBA00023102"/>
    </source>
</evidence>
<dbReference type="Pfam" id="PF01502">
    <property type="entry name" value="PRA-CH"/>
    <property type="match status" value="1"/>
</dbReference>
<dbReference type="InterPro" id="IPR038019">
    <property type="entry name" value="PRib_AMP_CycHydrolase_sf"/>
</dbReference>
<dbReference type="SUPFAM" id="SSF141734">
    <property type="entry name" value="HisI-like"/>
    <property type="match status" value="1"/>
</dbReference>
<dbReference type="EC" id="3.5.4.19" evidence="3"/>
<evidence type="ECO:0000256" key="6">
    <source>
        <dbReference type="ARBA" id="ARBA00022605"/>
    </source>
</evidence>
<keyword evidence="8" id="KW-0368">Histidine biosynthesis</keyword>
<feature type="domain" description="Phosphoribosyl-AMP cyclohydrolase" evidence="9">
    <location>
        <begin position="33"/>
        <end position="107"/>
    </location>
</feature>
<keyword evidence="7 10" id="KW-0378">Hydrolase</keyword>
<protein>
    <recommendedName>
        <fullName evidence="4">Histidine biosynthesis bifunctional protein HisIE</fullName>
        <ecNumber evidence="3">3.5.4.19</ecNumber>
    </recommendedName>
</protein>
<evidence type="ECO:0000259" key="9">
    <source>
        <dbReference type="Pfam" id="PF01502"/>
    </source>
</evidence>
<dbReference type="NCBIfam" id="NF000768">
    <property type="entry name" value="PRK00051.1"/>
    <property type="match status" value="1"/>
</dbReference>
<comment type="pathway">
    <text evidence="2">Amino-acid biosynthesis; L-histidine biosynthesis; L-histidine from 5-phospho-alpha-D-ribose 1-diphosphate: step 3/9.</text>
</comment>
<sequence length="130" mass="14716">MNHSVRALEQIQFDAEGLIPAIAQDFATGEILMFAWMNAESLALTIEKQQAVYYSRSRKKLWFKGEESGHTQLIKEIRTDCDSDVILLKVEQVGGIACHTGRKSCFFQQLAHDNWNKVAAVLKDPKDIYG</sequence>
<gene>
    <name evidence="10" type="ORF">MNB_SUP05-SYMBIONT-5-1263</name>
</gene>
<dbReference type="HAMAP" id="MF_01021">
    <property type="entry name" value="HisI"/>
    <property type="match status" value="1"/>
</dbReference>
<accession>A0A1W1E257</accession>
<comment type="catalytic activity">
    <reaction evidence="1">
        <text>1-(5-phospho-beta-D-ribosyl)-5'-AMP + H2O = 1-(5-phospho-beta-D-ribosyl)-5-[(5-phospho-beta-D-ribosylamino)methylideneamino]imidazole-4-carboxamide</text>
        <dbReference type="Rhea" id="RHEA:20049"/>
        <dbReference type="ChEBI" id="CHEBI:15377"/>
        <dbReference type="ChEBI" id="CHEBI:58435"/>
        <dbReference type="ChEBI" id="CHEBI:59457"/>
        <dbReference type="EC" id="3.5.4.19"/>
    </reaction>
</comment>
<evidence type="ECO:0000256" key="2">
    <source>
        <dbReference type="ARBA" id="ARBA00005169"/>
    </source>
</evidence>
<dbReference type="GO" id="GO:0000105">
    <property type="term" value="P:L-histidine biosynthetic process"/>
    <property type="evidence" value="ECO:0007669"/>
    <property type="project" value="UniProtKB-UniPathway"/>
</dbReference>
<keyword evidence="5" id="KW-0963">Cytoplasm</keyword>
<keyword evidence="6" id="KW-0028">Amino-acid biosynthesis</keyword>
<dbReference type="EMBL" id="FPHZ01000128">
    <property type="protein sequence ID" value="SFV88054.1"/>
    <property type="molecule type" value="Genomic_DNA"/>
</dbReference>
<dbReference type="PANTHER" id="PTHR42945">
    <property type="entry name" value="HISTIDINE BIOSYNTHESIS BIFUNCTIONAL PROTEIN"/>
    <property type="match status" value="1"/>
</dbReference>